<evidence type="ECO:0000256" key="2">
    <source>
        <dbReference type="ARBA" id="ARBA00010989"/>
    </source>
</evidence>
<accession>A0A9N9ZBA9</accession>
<dbReference type="Gene3D" id="3.50.50.60">
    <property type="entry name" value="FAD/NAD(P)-binding domain"/>
    <property type="match status" value="2"/>
</dbReference>
<evidence type="ECO:0000256" key="3">
    <source>
        <dbReference type="ARBA" id="ARBA00022630"/>
    </source>
</evidence>
<dbReference type="AlphaFoldDB" id="A0A9N9ZBA9"/>
<dbReference type="PANTHER" id="PTHR10961">
    <property type="entry name" value="PEROXISOMAL SARCOSINE OXIDASE"/>
    <property type="match status" value="1"/>
</dbReference>
<dbReference type="GO" id="GO:0008115">
    <property type="term" value="F:sarcosine oxidase activity"/>
    <property type="evidence" value="ECO:0007669"/>
    <property type="project" value="TreeGrafter"/>
</dbReference>
<comment type="similarity">
    <text evidence="2">Belongs to the MSOX/MTOX family.</text>
</comment>
<keyword evidence="3" id="KW-0285">Flavoprotein</keyword>
<feature type="domain" description="FAD dependent oxidoreductase" evidence="7">
    <location>
        <begin position="8"/>
        <end position="224"/>
    </location>
</feature>
<keyword evidence="6" id="KW-0472">Membrane</keyword>
<keyword evidence="9" id="KW-1185">Reference proteome</keyword>
<dbReference type="Proteomes" id="UP000775872">
    <property type="component" value="Unassembled WGS sequence"/>
</dbReference>
<dbReference type="OrthoDB" id="2219495at2759"/>
<evidence type="ECO:0000256" key="5">
    <source>
        <dbReference type="ARBA" id="ARBA00023002"/>
    </source>
</evidence>
<organism evidence="8 9">
    <name type="scientific">Clonostachys solani</name>
    <dbReference type="NCBI Taxonomy" id="160281"/>
    <lineage>
        <taxon>Eukaryota</taxon>
        <taxon>Fungi</taxon>
        <taxon>Dikarya</taxon>
        <taxon>Ascomycota</taxon>
        <taxon>Pezizomycotina</taxon>
        <taxon>Sordariomycetes</taxon>
        <taxon>Hypocreomycetidae</taxon>
        <taxon>Hypocreales</taxon>
        <taxon>Bionectriaceae</taxon>
        <taxon>Clonostachys</taxon>
    </lineage>
</organism>
<evidence type="ECO:0000313" key="8">
    <source>
        <dbReference type="EMBL" id="CAH0052273.1"/>
    </source>
</evidence>
<evidence type="ECO:0000259" key="7">
    <source>
        <dbReference type="Pfam" id="PF01266"/>
    </source>
</evidence>
<comment type="caution">
    <text evidence="8">The sequence shown here is derived from an EMBL/GenBank/DDBJ whole genome shotgun (WGS) entry which is preliminary data.</text>
</comment>
<reference evidence="8" key="1">
    <citation type="submission" date="2021-10" db="EMBL/GenBank/DDBJ databases">
        <authorList>
            <person name="Piombo E."/>
        </authorList>
    </citation>
    <scope>NUCLEOTIDE SEQUENCE</scope>
</reference>
<evidence type="ECO:0000313" key="9">
    <source>
        <dbReference type="Proteomes" id="UP000775872"/>
    </source>
</evidence>
<gene>
    <name evidence="8" type="ORF">CSOL1703_00015393</name>
</gene>
<keyword evidence="5" id="KW-0560">Oxidoreductase</keyword>
<dbReference type="InterPro" id="IPR006076">
    <property type="entry name" value="FAD-dep_OxRdtase"/>
</dbReference>
<evidence type="ECO:0000256" key="6">
    <source>
        <dbReference type="SAM" id="Phobius"/>
    </source>
</evidence>
<dbReference type="SUPFAM" id="SSF51905">
    <property type="entry name" value="FAD/NAD(P)-binding domain"/>
    <property type="match status" value="1"/>
</dbReference>
<evidence type="ECO:0000256" key="4">
    <source>
        <dbReference type="ARBA" id="ARBA00022827"/>
    </source>
</evidence>
<evidence type="ECO:0000256" key="1">
    <source>
        <dbReference type="ARBA" id="ARBA00001974"/>
    </source>
</evidence>
<dbReference type="PANTHER" id="PTHR10961:SF15">
    <property type="entry name" value="FAD DEPENDENT OXIDOREDUCTASE DOMAIN-CONTAINING PROTEIN"/>
    <property type="match status" value="1"/>
</dbReference>
<keyword evidence="4" id="KW-0274">FAD</keyword>
<proteinExistence type="inferred from homology"/>
<dbReference type="GO" id="GO:0050660">
    <property type="term" value="F:flavin adenine dinucleotide binding"/>
    <property type="evidence" value="ECO:0007669"/>
    <property type="project" value="InterPro"/>
</dbReference>
<comment type="cofactor">
    <cofactor evidence="1">
        <name>FAD</name>
        <dbReference type="ChEBI" id="CHEBI:57692"/>
    </cofactor>
</comment>
<keyword evidence="6" id="KW-0812">Transmembrane</keyword>
<dbReference type="Pfam" id="PF01266">
    <property type="entry name" value="DAO"/>
    <property type="match status" value="1"/>
</dbReference>
<name>A0A9N9ZBA9_9HYPO</name>
<dbReference type="InterPro" id="IPR045170">
    <property type="entry name" value="MTOX"/>
</dbReference>
<dbReference type="EMBL" id="CABFOC020000044">
    <property type="protein sequence ID" value="CAH0052273.1"/>
    <property type="molecule type" value="Genomic_DNA"/>
</dbReference>
<sequence>MLSQDSQIVIVGGGVFGLSTALWLARSGHRNITIFDRCAFDQSFYDPHNGCDGASADINKVFRMAYGKQQCYQDLAIEARAIWLSWNKNIEESTSSQLPSGLEPDDKLLHECGNYFLAEGPELCDFYKESLDLMEKTAPDVRKTQFLKGNALDEEKLRKIDPKWACVYARFLCEQLGVKFVLGQPQGVFSSFVYENANREKKIIGIKTADGQRHAADLVIVAGNVIRPSEKR</sequence>
<keyword evidence="6" id="KW-1133">Transmembrane helix</keyword>
<dbReference type="InterPro" id="IPR036188">
    <property type="entry name" value="FAD/NAD-bd_sf"/>
</dbReference>
<feature type="transmembrane region" description="Helical" evidence="6">
    <location>
        <begin position="6"/>
        <end position="25"/>
    </location>
</feature>
<protein>
    <recommendedName>
        <fullName evidence="7">FAD dependent oxidoreductase domain-containing protein</fullName>
    </recommendedName>
</protein>